<reference evidence="15" key="1">
    <citation type="submission" date="2019-10" db="EMBL/GenBank/DDBJ databases">
        <title>Corvus moneduloides (New Caledonian crow) genome, bCorMon1, primary haplotype.</title>
        <authorList>
            <person name="Rutz C."/>
            <person name="Fungtammasan C."/>
            <person name="Mountcastle J."/>
            <person name="Formenti G."/>
            <person name="Chow W."/>
            <person name="Howe K."/>
            <person name="Steele M.P."/>
            <person name="Fernandes J."/>
            <person name="Gilbert M.T.P."/>
            <person name="Fedrigo O."/>
            <person name="Jarvis E.D."/>
            <person name="Gemmell N."/>
        </authorList>
    </citation>
    <scope>NUCLEOTIDE SEQUENCE [LARGE SCALE GENOMIC DNA]</scope>
</reference>
<evidence type="ECO:0000256" key="8">
    <source>
        <dbReference type="ARBA" id="ARBA00038233"/>
    </source>
</evidence>
<name>A0A8C3E0J8_CORMO</name>
<dbReference type="GeneID" id="116448209"/>
<evidence type="ECO:0000256" key="2">
    <source>
        <dbReference type="ARBA" id="ARBA00011182"/>
    </source>
</evidence>
<dbReference type="OMA" id="TFILGHE"/>
<proteinExistence type="inferred from homology"/>
<accession>A0A8U7NQC4</accession>
<dbReference type="Ensembl" id="ENSCMUT00000015876.2">
    <property type="protein sequence ID" value="ENSCMUP00000014787.2"/>
    <property type="gene ID" value="ENSCMUG00000009220.2"/>
</dbReference>
<evidence type="ECO:0000256" key="6">
    <source>
        <dbReference type="ARBA" id="ARBA00022833"/>
    </source>
</evidence>
<dbReference type="Pfam" id="PF01435">
    <property type="entry name" value="Peptidase_M48"/>
    <property type="match status" value="1"/>
</dbReference>
<dbReference type="Gene3D" id="3.30.2010.10">
    <property type="entry name" value="Metalloproteases ('zincins'), catalytic domain"/>
    <property type="match status" value="1"/>
</dbReference>
<dbReference type="PANTHER" id="PTHR22726">
    <property type="entry name" value="METALLOENDOPEPTIDASE OMA1"/>
    <property type="match status" value="1"/>
</dbReference>
<feature type="region of interest" description="Disordered" evidence="11">
    <location>
        <begin position="490"/>
        <end position="528"/>
    </location>
</feature>
<dbReference type="GO" id="GO:0046872">
    <property type="term" value="F:metal ion binding"/>
    <property type="evidence" value="ECO:0007669"/>
    <property type="project" value="UniProtKB-KW"/>
</dbReference>
<organism evidence="14 15">
    <name type="scientific">Corvus moneduloides</name>
    <name type="common">New Caledonian crow</name>
    <dbReference type="NCBI Taxonomy" id="1196302"/>
    <lineage>
        <taxon>Eukaryota</taxon>
        <taxon>Metazoa</taxon>
        <taxon>Chordata</taxon>
        <taxon>Craniata</taxon>
        <taxon>Vertebrata</taxon>
        <taxon>Euteleostomi</taxon>
        <taxon>Archelosauria</taxon>
        <taxon>Archosauria</taxon>
        <taxon>Dinosauria</taxon>
        <taxon>Saurischia</taxon>
        <taxon>Theropoda</taxon>
        <taxon>Coelurosauria</taxon>
        <taxon>Aves</taxon>
        <taxon>Neognathae</taxon>
        <taxon>Neoaves</taxon>
        <taxon>Telluraves</taxon>
        <taxon>Australaves</taxon>
        <taxon>Passeriformes</taxon>
        <taxon>Corvoidea</taxon>
        <taxon>Corvidae</taxon>
        <taxon>Corvus</taxon>
    </lineage>
</organism>
<accession>A0A8C3E0J8</accession>
<dbReference type="AlphaFoldDB" id="A0A8C3E0J8"/>
<keyword evidence="5" id="KW-0378">Hydrolase</keyword>
<dbReference type="Proteomes" id="UP000694553">
    <property type="component" value="Unassembled WGS sequence"/>
</dbReference>
<keyword evidence="4" id="KW-0479">Metal-binding</keyword>
<feature type="domain" description="Peptidase M48" evidence="13">
    <location>
        <begin position="280"/>
        <end position="452"/>
    </location>
</feature>
<keyword evidence="6" id="KW-0862">Zinc</keyword>
<comment type="subunit">
    <text evidence="2">Homooligomer.</text>
</comment>
<dbReference type="RefSeq" id="XP_031974227.1">
    <property type="nucleotide sequence ID" value="XM_032118336.1"/>
</dbReference>
<dbReference type="GO" id="GO:0006515">
    <property type="term" value="P:protein quality control for misfolded or incompletely synthesized proteins"/>
    <property type="evidence" value="ECO:0007669"/>
    <property type="project" value="TreeGrafter"/>
</dbReference>
<evidence type="ECO:0000256" key="12">
    <source>
        <dbReference type="SAM" id="Phobius"/>
    </source>
</evidence>
<dbReference type="CDD" id="cd07331">
    <property type="entry name" value="M48C_Oma1_like"/>
    <property type="match status" value="1"/>
</dbReference>
<evidence type="ECO:0000256" key="7">
    <source>
        <dbReference type="ARBA" id="ARBA00023049"/>
    </source>
</evidence>
<comment type="cofactor">
    <cofactor evidence="1">
        <name>Zn(2+)</name>
        <dbReference type="ChEBI" id="CHEBI:29105"/>
    </cofactor>
</comment>
<dbReference type="GO" id="GO:0005743">
    <property type="term" value="C:mitochondrial inner membrane"/>
    <property type="evidence" value="ECO:0007669"/>
    <property type="project" value="TreeGrafter"/>
</dbReference>
<evidence type="ECO:0000259" key="13">
    <source>
        <dbReference type="Pfam" id="PF01435"/>
    </source>
</evidence>
<evidence type="ECO:0000256" key="4">
    <source>
        <dbReference type="ARBA" id="ARBA00022723"/>
    </source>
</evidence>
<evidence type="ECO:0000256" key="5">
    <source>
        <dbReference type="ARBA" id="ARBA00022801"/>
    </source>
</evidence>
<evidence type="ECO:0000313" key="15">
    <source>
        <dbReference type="Proteomes" id="UP000694553"/>
    </source>
</evidence>
<reference evidence="14" key="2">
    <citation type="submission" date="2025-08" db="UniProtKB">
        <authorList>
            <consortium name="Ensembl"/>
        </authorList>
    </citation>
    <scope>IDENTIFICATION</scope>
</reference>
<feature type="compositionally biased region" description="Basic and acidic residues" evidence="11">
    <location>
        <begin position="501"/>
        <end position="517"/>
    </location>
</feature>
<reference evidence="14" key="3">
    <citation type="submission" date="2025-09" db="UniProtKB">
        <authorList>
            <consortium name="Ensembl"/>
        </authorList>
    </citation>
    <scope>IDENTIFICATION</scope>
</reference>
<keyword evidence="7" id="KW-0482">Metalloprotease</keyword>
<evidence type="ECO:0000256" key="3">
    <source>
        <dbReference type="ARBA" id="ARBA00022670"/>
    </source>
</evidence>
<dbReference type="RefSeq" id="XP_031974226.1">
    <property type="nucleotide sequence ID" value="XM_032118335.1"/>
</dbReference>
<dbReference type="OrthoDB" id="7464992at2759"/>
<keyword evidence="12" id="KW-0472">Membrane</keyword>
<dbReference type="GO" id="GO:0034982">
    <property type="term" value="P:mitochondrial protein processing"/>
    <property type="evidence" value="ECO:0007669"/>
    <property type="project" value="TreeGrafter"/>
</dbReference>
<keyword evidence="12" id="KW-0812">Transmembrane</keyword>
<keyword evidence="12" id="KW-1133">Transmembrane helix</keyword>
<dbReference type="GO" id="GO:0004222">
    <property type="term" value="F:metalloendopeptidase activity"/>
    <property type="evidence" value="ECO:0007669"/>
    <property type="project" value="InterPro"/>
</dbReference>
<evidence type="ECO:0000256" key="1">
    <source>
        <dbReference type="ARBA" id="ARBA00001947"/>
    </source>
</evidence>
<dbReference type="InterPro" id="IPR051156">
    <property type="entry name" value="Mito/Outer_Membr_Metalloprot"/>
</dbReference>
<dbReference type="RefSeq" id="XP_031974228.1">
    <property type="nucleotide sequence ID" value="XM_032118337.1"/>
</dbReference>
<evidence type="ECO:0000256" key="11">
    <source>
        <dbReference type="SAM" id="MobiDB-lite"/>
    </source>
</evidence>
<evidence type="ECO:0000256" key="9">
    <source>
        <dbReference type="ARBA" id="ARBA00040360"/>
    </source>
</evidence>
<protein>
    <recommendedName>
        <fullName evidence="9">Metalloendopeptidase OMA1, mitochondrial</fullName>
    </recommendedName>
    <alternativeName>
        <fullName evidence="10">Overlapping with the m-AAA protease 1 homolog</fullName>
    </alternativeName>
</protein>
<keyword evidence="3" id="KW-0645">Protease</keyword>
<keyword evidence="15" id="KW-1185">Reference proteome</keyword>
<dbReference type="PANTHER" id="PTHR22726:SF1">
    <property type="entry name" value="METALLOENDOPEPTIDASE OMA1, MITOCHONDRIAL"/>
    <property type="match status" value="1"/>
</dbReference>
<dbReference type="InterPro" id="IPR001915">
    <property type="entry name" value="Peptidase_M48"/>
</dbReference>
<feature type="transmembrane region" description="Helical" evidence="12">
    <location>
        <begin position="196"/>
        <end position="215"/>
    </location>
</feature>
<evidence type="ECO:0000256" key="10">
    <source>
        <dbReference type="ARBA" id="ARBA00042978"/>
    </source>
</evidence>
<dbReference type="CTD" id="115209"/>
<sequence>MSIICGLKLPGRNCVFSHLASLCKQGKCKNLSRSYTGWCRTQVDRAGCQRLDLSGNARNCFLTGNPDSYRNFAGKGLRCLLDVPNAEVYRNAHHSSGRFCSQSSQPLGKTIPSVQISSVGQLPHHFPAWNIQIIRSFHTSPSLQAAPVPLFWIIVKPAQKLFAIILGRSIRKWWKALPPDKRELFKESARKNKWKILLGVSSLGVVFVMFYFTHLEETPITGRTRLMVFGKEHFKELSEMEYDMWMELFKSQMLPETDAGYQVVETIVGHLSESNKDVPQVSALKWVIHVVDEPAVNAFVLPNGQVFVFTGLLDAVSDIHQLSFILGHEIAHAVLEHAAEKASLVHLLDFLSLIFLTMIWAICPRDSLAVVGQWIQSKLQEFMFDRPYSRTLEAEADKVGLQFAAKACVDVRASSVFWQQMELAEAIEGQPKLPEWLSTHPSHENRAEHLDRLIPEALKIRESCNCPSLSGPDPRLIFRLNMQRLLELAEGREAPNSTKQDPSKPKLDFPHTQKVEDMPVTFAVKPTN</sequence>
<evidence type="ECO:0000313" key="14">
    <source>
        <dbReference type="Ensembl" id="ENSCMUP00000014787.2"/>
    </source>
</evidence>
<dbReference type="RefSeq" id="XP_031974230.1">
    <property type="nucleotide sequence ID" value="XM_032118339.1"/>
</dbReference>
<comment type="similarity">
    <text evidence="8">Belongs to the peptidase M48 family.</text>
</comment>
<gene>
    <name evidence="14" type="primary">OMA1</name>
</gene>